<dbReference type="EMBL" id="WBSZ01002170">
    <property type="protein sequence ID" value="KAB2448658.1"/>
    <property type="molecule type" value="Genomic_DNA"/>
</dbReference>
<dbReference type="InterPro" id="IPR003834">
    <property type="entry name" value="Cyt_c_assmbl_TM_dom"/>
</dbReference>
<gene>
    <name evidence="9" type="ORF">F9C29_31805</name>
</gene>
<evidence type="ECO:0000256" key="2">
    <source>
        <dbReference type="ARBA" id="ARBA00022692"/>
    </source>
</evidence>
<organism evidence="9 10">
    <name type="scientific">Enterobacter hormaechei</name>
    <dbReference type="NCBI Taxonomy" id="158836"/>
    <lineage>
        <taxon>Bacteria</taxon>
        <taxon>Pseudomonadati</taxon>
        <taxon>Pseudomonadota</taxon>
        <taxon>Gammaproteobacteria</taxon>
        <taxon>Enterobacterales</taxon>
        <taxon>Enterobacteriaceae</taxon>
        <taxon>Enterobacter</taxon>
        <taxon>Enterobacter cloacae complex</taxon>
    </lineage>
</organism>
<dbReference type="Pfam" id="PF02683">
    <property type="entry name" value="DsbD_TM"/>
    <property type="match status" value="1"/>
</dbReference>
<evidence type="ECO:0000256" key="3">
    <source>
        <dbReference type="ARBA" id="ARBA00022748"/>
    </source>
</evidence>
<evidence type="ECO:0000313" key="10">
    <source>
        <dbReference type="Proteomes" id="UP000476281"/>
    </source>
</evidence>
<evidence type="ECO:0000259" key="8">
    <source>
        <dbReference type="Pfam" id="PF02683"/>
    </source>
</evidence>
<dbReference type="GO" id="GO:0016020">
    <property type="term" value="C:membrane"/>
    <property type="evidence" value="ECO:0007669"/>
    <property type="project" value="UniProtKB-SubCell"/>
</dbReference>
<dbReference type="GO" id="GO:0015035">
    <property type="term" value="F:protein-disulfide reductase activity"/>
    <property type="evidence" value="ECO:0007669"/>
    <property type="project" value="TreeGrafter"/>
</dbReference>
<evidence type="ECO:0000256" key="4">
    <source>
        <dbReference type="ARBA" id="ARBA00022989"/>
    </source>
</evidence>
<comment type="caution">
    <text evidence="9">The sequence shown here is derived from an EMBL/GenBank/DDBJ whole genome shotgun (WGS) entry which is preliminary data.</text>
</comment>
<keyword evidence="5 7" id="KW-0472">Membrane</keyword>
<dbReference type="Pfam" id="PF13899">
    <property type="entry name" value="Thioredoxin_7"/>
    <property type="match status" value="1"/>
</dbReference>
<protein>
    <submittedName>
        <fullName evidence="9">DUF255 domain-containing protein</fullName>
    </submittedName>
</protein>
<feature type="transmembrane region" description="Helical" evidence="7">
    <location>
        <begin position="37"/>
        <end position="57"/>
    </location>
</feature>
<evidence type="ECO:0000256" key="1">
    <source>
        <dbReference type="ARBA" id="ARBA00004141"/>
    </source>
</evidence>
<dbReference type="PANTHER" id="PTHR32234:SF3">
    <property type="entry name" value="SUPPRESSION OF COPPER SENSITIVITY PROTEIN"/>
    <property type="match status" value="1"/>
</dbReference>
<feature type="transmembrane region" description="Helical" evidence="7">
    <location>
        <begin position="64"/>
        <end position="83"/>
    </location>
</feature>
<keyword evidence="3" id="KW-0201">Cytochrome c-type biogenesis</keyword>
<dbReference type="GO" id="GO:0017004">
    <property type="term" value="P:cytochrome complex assembly"/>
    <property type="evidence" value="ECO:0007669"/>
    <property type="project" value="UniProtKB-KW"/>
</dbReference>
<dbReference type="PANTHER" id="PTHR32234">
    <property type="entry name" value="THIOL:DISULFIDE INTERCHANGE PROTEIN DSBD"/>
    <property type="match status" value="1"/>
</dbReference>
<proteinExistence type="predicted"/>
<dbReference type="InterPro" id="IPR036249">
    <property type="entry name" value="Thioredoxin-like_sf"/>
</dbReference>
<dbReference type="Proteomes" id="UP000476281">
    <property type="component" value="Unassembled WGS sequence"/>
</dbReference>
<evidence type="ECO:0000256" key="6">
    <source>
        <dbReference type="ARBA" id="ARBA00023284"/>
    </source>
</evidence>
<reference evidence="9 10" key="1">
    <citation type="submission" date="2019-09" db="EMBL/GenBank/DDBJ databases">
        <title>Reversal of blaTEM antimicrobial resistance by CRISPR-Cas9 in clinical E. coli and other Enterobacteriaceae strains.</title>
        <authorList>
            <person name="Tagliaferri T."/>
            <person name="Guimaraes N."/>
            <person name="Pereira M."/>
            <person name="Felicori L."/>
            <person name="Horz H.-P."/>
            <person name="Santos S."/>
            <person name="Mendes T."/>
        </authorList>
    </citation>
    <scope>NUCLEOTIDE SEQUENCE [LARGE SCALE GENOMIC DNA]</scope>
    <source>
        <strain evidence="9 10">E2_blaTEM_MG</strain>
    </source>
</reference>
<evidence type="ECO:0000256" key="7">
    <source>
        <dbReference type="SAM" id="Phobius"/>
    </source>
</evidence>
<keyword evidence="2 7" id="KW-0812">Transmembrane</keyword>
<keyword evidence="6" id="KW-0676">Redox-active center</keyword>
<feature type="domain" description="Cytochrome C biogenesis protein transmembrane" evidence="8">
    <location>
        <begin position="6"/>
        <end position="55"/>
    </location>
</feature>
<dbReference type="Gene3D" id="3.40.30.10">
    <property type="entry name" value="Glutaredoxin"/>
    <property type="match status" value="1"/>
</dbReference>
<dbReference type="GO" id="GO:0045454">
    <property type="term" value="P:cell redox homeostasis"/>
    <property type="evidence" value="ECO:0007669"/>
    <property type="project" value="TreeGrafter"/>
</dbReference>
<dbReference type="PROSITE" id="PS00194">
    <property type="entry name" value="THIOREDOXIN_1"/>
    <property type="match status" value="1"/>
</dbReference>
<keyword evidence="4 7" id="KW-1133">Transmembrane helix</keyword>
<comment type="subcellular location">
    <subcellularLocation>
        <location evidence="1">Membrane</location>
        <topology evidence="1">Multi-pass membrane protein</topology>
    </subcellularLocation>
</comment>
<feature type="transmembrane region" description="Helical" evidence="7">
    <location>
        <begin position="89"/>
        <end position="109"/>
    </location>
</feature>
<feature type="non-terminal residue" evidence="9">
    <location>
        <position position="1"/>
    </location>
</feature>
<accession>A0A6L3X7Q5</accession>
<feature type="non-terminal residue" evidence="9">
    <location>
        <position position="193"/>
    </location>
</feature>
<name>A0A6L3X7Q5_9ENTR</name>
<evidence type="ECO:0000256" key="5">
    <source>
        <dbReference type="ARBA" id="ARBA00023136"/>
    </source>
</evidence>
<sequence length="193" mass="21204">WGIFLPMGIGMSLPWLLAAAWPGLAQRLPRPGRWMNVVRVVLGMMMLGSSLWLLSLLTVHIGSLPVITLGVFLILTLLLVTAWRYRWQTALRAGVLAVVVAGAVAFVSGSGGEGSRRDRIHWQPLSEQAIARALAENKRVFVDVTADWCVTCKANKYNVLLRDDVQDALSAPDVVALRGDWSRPSDTISQFLT</sequence>
<dbReference type="AlphaFoldDB" id="A0A6L3X7Q5"/>
<dbReference type="InterPro" id="IPR017937">
    <property type="entry name" value="Thioredoxin_CS"/>
</dbReference>
<evidence type="ECO:0000313" key="9">
    <source>
        <dbReference type="EMBL" id="KAB2448658.1"/>
    </source>
</evidence>
<dbReference type="SUPFAM" id="SSF52833">
    <property type="entry name" value="Thioredoxin-like"/>
    <property type="match status" value="1"/>
</dbReference>